<feature type="transmembrane region" description="Helical" evidence="1">
    <location>
        <begin position="23"/>
        <end position="44"/>
    </location>
</feature>
<evidence type="ECO:0000313" key="2">
    <source>
        <dbReference type="EMBL" id="QDI90139.1"/>
    </source>
</evidence>
<evidence type="ECO:0000256" key="1">
    <source>
        <dbReference type="SAM" id="Phobius"/>
    </source>
</evidence>
<accession>A0A514LE74</accession>
<organism evidence="2 3">
    <name type="scientific">Salicibibacter halophilus</name>
    <dbReference type="NCBI Taxonomy" id="2502791"/>
    <lineage>
        <taxon>Bacteria</taxon>
        <taxon>Bacillati</taxon>
        <taxon>Bacillota</taxon>
        <taxon>Bacilli</taxon>
        <taxon>Bacillales</taxon>
        <taxon>Bacillaceae</taxon>
        <taxon>Salicibibacter</taxon>
    </lineage>
</organism>
<dbReference type="EMBL" id="CP035485">
    <property type="protein sequence ID" value="QDI90139.1"/>
    <property type="molecule type" value="Genomic_DNA"/>
</dbReference>
<proteinExistence type="predicted"/>
<protein>
    <submittedName>
        <fullName evidence="2">Efflux RND transporter permease subunit</fullName>
    </submittedName>
</protein>
<keyword evidence="1" id="KW-0472">Membrane</keyword>
<dbReference type="RefSeq" id="WP_142086975.1">
    <property type="nucleotide sequence ID" value="NZ_CP035485.1"/>
</dbReference>
<dbReference type="InterPro" id="IPR001036">
    <property type="entry name" value="Acrflvin-R"/>
</dbReference>
<feature type="transmembrane region" description="Helical" evidence="1">
    <location>
        <begin position="124"/>
        <end position="144"/>
    </location>
</feature>
<dbReference type="Proteomes" id="UP000319756">
    <property type="component" value="Chromosome"/>
</dbReference>
<sequence>MLPSRNLGYTVTIGGETTERTEVFIQIGQIFIAVVFLIFITMALQFYSLTIPFILFSAVYLAFSGAIFGLFITQTGLGFMSLMGGVSLAGIVVRNGIILIEFIEQRRKAGMNIKDAVSLASRQRFRPIILTSLTTIAGLSPVAFGNSTLFQPLGIAIVFGALFSTILTLFVVPALYLIRAHWKGLMHN</sequence>
<feature type="transmembrane region" description="Helical" evidence="1">
    <location>
        <begin position="51"/>
        <end position="72"/>
    </location>
</feature>
<dbReference type="Pfam" id="PF00873">
    <property type="entry name" value="ACR_tran"/>
    <property type="match status" value="1"/>
</dbReference>
<keyword evidence="1" id="KW-1133">Transmembrane helix</keyword>
<name>A0A514LE74_9BACI</name>
<dbReference type="PANTHER" id="PTHR32063">
    <property type="match status" value="1"/>
</dbReference>
<dbReference type="PANTHER" id="PTHR32063:SF24">
    <property type="entry name" value="CATION EFFLUX SYSTEM (ACRB_ACRD_ACRF FAMILY)"/>
    <property type="match status" value="1"/>
</dbReference>
<gene>
    <name evidence="2" type="ORF">EPH95_02260</name>
</gene>
<keyword evidence="1" id="KW-0812">Transmembrane</keyword>
<keyword evidence="3" id="KW-1185">Reference proteome</keyword>
<dbReference type="AlphaFoldDB" id="A0A514LE74"/>
<feature type="transmembrane region" description="Helical" evidence="1">
    <location>
        <begin position="78"/>
        <end position="103"/>
    </location>
</feature>
<evidence type="ECO:0000313" key="3">
    <source>
        <dbReference type="Proteomes" id="UP000319756"/>
    </source>
</evidence>
<dbReference type="SUPFAM" id="SSF82866">
    <property type="entry name" value="Multidrug efflux transporter AcrB transmembrane domain"/>
    <property type="match status" value="1"/>
</dbReference>
<reference evidence="3" key="1">
    <citation type="submission" date="2019-01" db="EMBL/GenBank/DDBJ databases">
        <title>Genomic analysis of Salicibibacter sp. NKC3-5.</title>
        <authorList>
            <person name="Oh Y.J."/>
        </authorList>
    </citation>
    <scope>NUCLEOTIDE SEQUENCE [LARGE SCALE GENOMIC DNA]</scope>
    <source>
        <strain evidence="3">NKC3-5</strain>
    </source>
</reference>
<feature type="transmembrane region" description="Helical" evidence="1">
    <location>
        <begin position="156"/>
        <end position="178"/>
    </location>
</feature>
<dbReference type="GO" id="GO:0005886">
    <property type="term" value="C:plasma membrane"/>
    <property type="evidence" value="ECO:0007669"/>
    <property type="project" value="TreeGrafter"/>
</dbReference>
<dbReference type="OrthoDB" id="9757876at2"/>
<dbReference type="KEGG" id="sale:EPH95_02260"/>
<dbReference type="Gene3D" id="1.20.1640.10">
    <property type="entry name" value="Multidrug efflux transporter AcrB transmembrane domain"/>
    <property type="match status" value="1"/>
</dbReference>
<dbReference type="GO" id="GO:0042910">
    <property type="term" value="F:xenobiotic transmembrane transporter activity"/>
    <property type="evidence" value="ECO:0007669"/>
    <property type="project" value="TreeGrafter"/>
</dbReference>